<dbReference type="GO" id="GO:0051539">
    <property type="term" value="F:4 iron, 4 sulfur cluster binding"/>
    <property type="evidence" value="ECO:0007669"/>
    <property type="project" value="UniProtKB-KW"/>
</dbReference>
<keyword evidence="6 7" id="KW-0479">Metal-binding</keyword>
<dbReference type="Proteomes" id="UP000317369">
    <property type="component" value="Chromosome"/>
</dbReference>
<evidence type="ECO:0000313" key="10">
    <source>
        <dbReference type="Proteomes" id="UP000317369"/>
    </source>
</evidence>
<keyword evidence="9" id="KW-0560">Oxidoreductase</keyword>
<dbReference type="NCBIfam" id="TIGR01957">
    <property type="entry name" value="nuoB_fam"/>
    <property type="match status" value="1"/>
</dbReference>
<evidence type="ECO:0000256" key="4">
    <source>
        <dbReference type="ARBA" id="ARBA00022967"/>
    </source>
</evidence>
<dbReference type="NCBIfam" id="NF005012">
    <property type="entry name" value="PRK06411.1"/>
    <property type="match status" value="1"/>
</dbReference>
<keyword evidence="6 7" id="KW-0004">4Fe-4S</keyword>
<dbReference type="GO" id="GO:0015990">
    <property type="term" value="P:electron transport coupled proton transport"/>
    <property type="evidence" value="ECO:0007669"/>
    <property type="project" value="TreeGrafter"/>
</dbReference>
<dbReference type="GO" id="GO:0050136">
    <property type="term" value="F:NADH dehydrogenase (quinone) (non-electrogenic) activity"/>
    <property type="evidence" value="ECO:0007669"/>
    <property type="project" value="UniProtKB-UniRule"/>
</dbReference>
<keyword evidence="3 6" id="KW-0874">Quinone</keyword>
<evidence type="ECO:0000256" key="3">
    <source>
        <dbReference type="ARBA" id="ARBA00022719"/>
    </source>
</evidence>
<keyword evidence="10" id="KW-1185">Reference proteome</keyword>
<reference evidence="9 10" key="1">
    <citation type="submission" date="2019-02" db="EMBL/GenBank/DDBJ databases">
        <title>Deep-cultivation of Planctomycetes and their phenomic and genomic characterization uncovers novel biology.</title>
        <authorList>
            <person name="Wiegand S."/>
            <person name="Jogler M."/>
            <person name="Boedeker C."/>
            <person name="Pinto D."/>
            <person name="Vollmers J."/>
            <person name="Rivas-Marin E."/>
            <person name="Kohn T."/>
            <person name="Peeters S.H."/>
            <person name="Heuer A."/>
            <person name="Rast P."/>
            <person name="Oberbeckmann S."/>
            <person name="Bunk B."/>
            <person name="Jeske O."/>
            <person name="Meyerdierks A."/>
            <person name="Storesund J.E."/>
            <person name="Kallscheuer N."/>
            <person name="Luecker S."/>
            <person name="Lage O.M."/>
            <person name="Pohl T."/>
            <person name="Merkel B.J."/>
            <person name="Hornburger P."/>
            <person name="Mueller R.-W."/>
            <person name="Bruemmer F."/>
            <person name="Labrenz M."/>
            <person name="Spormann A.M."/>
            <person name="Op den Camp H."/>
            <person name="Overmann J."/>
            <person name="Amann R."/>
            <person name="Jetten M.S.M."/>
            <person name="Mascher T."/>
            <person name="Medema M.H."/>
            <person name="Devos D.P."/>
            <person name="Kaster A.-K."/>
            <person name="Ovreas L."/>
            <person name="Rohde M."/>
            <person name="Galperin M.Y."/>
            <person name="Jogler C."/>
        </authorList>
    </citation>
    <scope>NUCLEOTIDE SEQUENCE [LARGE SCALE GENOMIC DNA]</scope>
    <source>
        <strain evidence="9 10">KS4</strain>
    </source>
</reference>
<feature type="domain" description="NADH:ubiquinone oxidoreductase-like 20kDa subunit" evidence="8">
    <location>
        <begin position="38"/>
        <end position="147"/>
    </location>
</feature>
<dbReference type="Gene3D" id="3.40.50.12280">
    <property type="match status" value="1"/>
</dbReference>
<proteinExistence type="inferred from homology"/>
<feature type="binding site" evidence="6">
    <location>
        <position position="39"/>
    </location>
    <ligand>
        <name>[4Fe-4S] cluster</name>
        <dbReference type="ChEBI" id="CHEBI:49883"/>
    </ligand>
</feature>
<dbReference type="GO" id="GO:0005886">
    <property type="term" value="C:plasma membrane"/>
    <property type="evidence" value="ECO:0007669"/>
    <property type="project" value="UniProtKB-SubCell"/>
</dbReference>
<dbReference type="PANTHER" id="PTHR11995">
    <property type="entry name" value="NADH DEHYDROGENASE"/>
    <property type="match status" value="1"/>
</dbReference>
<organism evidence="9 10">
    <name type="scientific">Poriferisphaera corsica</name>
    <dbReference type="NCBI Taxonomy" id="2528020"/>
    <lineage>
        <taxon>Bacteria</taxon>
        <taxon>Pseudomonadati</taxon>
        <taxon>Planctomycetota</taxon>
        <taxon>Phycisphaerae</taxon>
        <taxon>Phycisphaerales</taxon>
        <taxon>Phycisphaeraceae</taxon>
        <taxon>Poriferisphaera</taxon>
    </lineage>
</organism>
<accession>A0A517YW05</accession>
<comment type="cofactor">
    <cofactor evidence="6">
        <name>[4Fe-4S] cluster</name>
        <dbReference type="ChEBI" id="CHEBI:49883"/>
    </cofactor>
    <text evidence="6">Binds 1 [4Fe-4S] cluster.</text>
</comment>
<evidence type="ECO:0000256" key="2">
    <source>
        <dbReference type="ARBA" id="ARBA00022448"/>
    </source>
</evidence>
<comment type="catalytic activity">
    <reaction evidence="6">
        <text>a quinone + NADH + 5 H(+)(in) = a quinol + NAD(+) + 4 H(+)(out)</text>
        <dbReference type="Rhea" id="RHEA:57888"/>
        <dbReference type="ChEBI" id="CHEBI:15378"/>
        <dbReference type="ChEBI" id="CHEBI:24646"/>
        <dbReference type="ChEBI" id="CHEBI:57540"/>
        <dbReference type="ChEBI" id="CHEBI:57945"/>
        <dbReference type="ChEBI" id="CHEBI:132124"/>
    </reaction>
</comment>
<evidence type="ECO:0000256" key="1">
    <source>
        <dbReference type="ARBA" id="ARBA00009173"/>
    </source>
</evidence>
<dbReference type="EMBL" id="CP036425">
    <property type="protein sequence ID" value="QDU34392.1"/>
    <property type="molecule type" value="Genomic_DNA"/>
</dbReference>
<dbReference type="AlphaFoldDB" id="A0A517YW05"/>
<dbReference type="SUPFAM" id="SSF56770">
    <property type="entry name" value="HydA/Nqo6-like"/>
    <property type="match status" value="1"/>
</dbReference>
<dbReference type="PANTHER" id="PTHR11995:SF14">
    <property type="entry name" value="NADH DEHYDROGENASE [UBIQUINONE] IRON-SULFUR PROTEIN 7, MITOCHONDRIAL"/>
    <property type="match status" value="1"/>
</dbReference>
<dbReference type="KEGG" id="pcor:KS4_24600"/>
<keyword evidence="5 6" id="KW-0520">NAD</keyword>
<feature type="binding site" evidence="6">
    <location>
        <position position="38"/>
    </location>
    <ligand>
        <name>[4Fe-4S] cluster</name>
        <dbReference type="ChEBI" id="CHEBI:49883"/>
    </ligand>
</feature>
<evidence type="ECO:0000256" key="5">
    <source>
        <dbReference type="ARBA" id="ARBA00023027"/>
    </source>
</evidence>
<dbReference type="InterPro" id="IPR006138">
    <property type="entry name" value="NADH_UQ_OxRdtase_20Kd_su"/>
</dbReference>
<comment type="similarity">
    <text evidence="1 6 7">Belongs to the complex I 20 kDa subunit family.</text>
</comment>
<dbReference type="GO" id="GO:0045271">
    <property type="term" value="C:respiratory chain complex I"/>
    <property type="evidence" value="ECO:0007669"/>
    <property type="project" value="TreeGrafter"/>
</dbReference>
<keyword evidence="6" id="KW-0472">Membrane</keyword>
<keyword evidence="6" id="KW-1003">Cell membrane</keyword>
<keyword evidence="6 7" id="KW-0408">Iron</keyword>
<dbReference type="GO" id="GO:0008137">
    <property type="term" value="F:NADH dehydrogenase (ubiquinone) activity"/>
    <property type="evidence" value="ECO:0007669"/>
    <property type="project" value="InterPro"/>
</dbReference>
<dbReference type="GO" id="GO:0005506">
    <property type="term" value="F:iron ion binding"/>
    <property type="evidence" value="ECO:0007669"/>
    <property type="project" value="UniProtKB-UniRule"/>
</dbReference>
<name>A0A517YW05_9BACT</name>
<dbReference type="GO" id="GO:0009060">
    <property type="term" value="P:aerobic respiration"/>
    <property type="evidence" value="ECO:0007669"/>
    <property type="project" value="TreeGrafter"/>
</dbReference>
<comment type="subunit">
    <text evidence="6">NDH-1 is composed of 14 different subunits. Subunits NuoB, C, D, E, F, and G constitute the peripheral sector of the complex.</text>
</comment>
<sequence>MGLENLIRDGGFMTTQLQRVVNWSRRSSVWPMPFATACCGIELMATASSRYDLARFGAEVMRFSPRQADLLIVAGRVSIKMMPVLQRIYEQMTEPKWVVSMGACASTGGLFDAYATVQGVDQFLPVDVYVPGCPPRPETLIEGIMAIQRVIDADGIRMDQGKREPLNIVVEPNYDVKDQPVELSVGNT</sequence>
<comment type="function">
    <text evidence="6">NDH-1 shuttles electrons from NADH, via FMN and iron-sulfur (Fe-S) centers, to quinones in the respiratory chain. The immediate electron acceptor for the enzyme in this species is believed to be ubiquinone. Couples the redox reaction to proton translocation (for every two electrons transferred, four hydrogen ions are translocated across the cytoplasmic membrane), and thus conserves the redox energy in a proton gradient.</text>
</comment>
<comment type="subcellular location">
    <subcellularLocation>
        <location evidence="6">Cell membrane</location>
        <topology evidence="6">Peripheral membrane protein</topology>
        <orientation evidence="6">Cytoplasmic side</orientation>
    </subcellularLocation>
</comment>
<evidence type="ECO:0000259" key="8">
    <source>
        <dbReference type="Pfam" id="PF01058"/>
    </source>
</evidence>
<dbReference type="FunFam" id="3.40.50.12280:FF:000002">
    <property type="entry name" value="NADH-quinone oxidoreductase subunit B"/>
    <property type="match status" value="1"/>
</dbReference>
<evidence type="ECO:0000256" key="7">
    <source>
        <dbReference type="RuleBase" id="RU004464"/>
    </source>
</evidence>
<gene>
    <name evidence="9" type="primary">nqo6</name>
    <name evidence="6" type="synonym">nuoB</name>
    <name evidence="9" type="ORF">KS4_24600</name>
</gene>
<feature type="binding site" evidence="6">
    <location>
        <position position="104"/>
    </location>
    <ligand>
        <name>[4Fe-4S] cluster</name>
        <dbReference type="ChEBI" id="CHEBI:49883"/>
    </ligand>
</feature>
<keyword evidence="4 6" id="KW-1278">Translocase</keyword>
<keyword evidence="2 6" id="KW-0813">Transport</keyword>
<dbReference type="OrthoDB" id="9786737at2"/>
<evidence type="ECO:0000313" key="9">
    <source>
        <dbReference type="EMBL" id="QDU34392.1"/>
    </source>
</evidence>
<protein>
    <recommendedName>
        <fullName evidence="6">NADH-quinone oxidoreductase subunit B</fullName>
        <ecNumber evidence="6">7.1.1.-</ecNumber>
    </recommendedName>
    <alternativeName>
        <fullName evidence="6">NADH dehydrogenase I subunit B</fullName>
    </alternativeName>
    <alternativeName>
        <fullName evidence="6">NDH-1 subunit B</fullName>
    </alternativeName>
</protein>
<dbReference type="EC" id="7.1.1.-" evidence="6"/>
<dbReference type="Pfam" id="PF01058">
    <property type="entry name" value="Oxidored_q6"/>
    <property type="match status" value="1"/>
</dbReference>
<keyword evidence="6" id="KW-0830">Ubiquinone</keyword>
<keyword evidence="6 7" id="KW-0411">Iron-sulfur</keyword>
<evidence type="ECO:0000256" key="6">
    <source>
        <dbReference type="HAMAP-Rule" id="MF_01356"/>
    </source>
</evidence>
<dbReference type="GO" id="GO:0048038">
    <property type="term" value="F:quinone binding"/>
    <property type="evidence" value="ECO:0007669"/>
    <property type="project" value="UniProtKB-KW"/>
</dbReference>
<dbReference type="InterPro" id="IPR006137">
    <property type="entry name" value="NADH_UbQ_OxRdtase-like_20kDa"/>
</dbReference>
<feature type="binding site" evidence="6">
    <location>
        <position position="133"/>
    </location>
    <ligand>
        <name>[4Fe-4S] cluster</name>
        <dbReference type="ChEBI" id="CHEBI:49883"/>
    </ligand>
</feature>
<dbReference type="RefSeq" id="WP_145078168.1">
    <property type="nucleotide sequence ID" value="NZ_CP036425.1"/>
</dbReference>
<dbReference type="HAMAP" id="MF_01356">
    <property type="entry name" value="NDH1_NuoB"/>
    <property type="match status" value="1"/>
</dbReference>